<dbReference type="GeneID" id="36558450"/>
<keyword evidence="3" id="KW-1185">Reference proteome</keyword>
<dbReference type="RefSeq" id="XP_024706028.1">
    <property type="nucleotide sequence ID" value="XM_024850751.1"/>
</dbReference>
<reference evidence="2 3" key="1">
    <citation type="submission" date="2016-12" db="EMBL/GenBank/DDBJ databases">
        <title>The genomes of Aspergillus section Nigri reveals drivers in fungal speciation.</title>
        <authorList>
            <consortium name="DOE Joint Genome Institute"/>
            <person name="Vesth T.C."/>
            <person name="Nybo J."/>
            <person name="Theobald S."/>
            <person name="Brandl J."/>
            <person name="Frisvad J.C."/>
            <person name="Nielsen K.F."/>
            <person name="Lyhne E.K."/>
            <person name="Kogle M.E."/>
            <person name="Kuo A."/>
            <person name="Riley R."/>
            <person name="Clum A."/>
            <person name="Nolan M."/>
            <person name="Lipzen A."/>
            <person name="Salamov A."/>
            <person name="Henrissat B."/>
            <person name="Wiebenga A."/>
            <person name="De Vries R.P."/>
            <person name="Grigoriev I.V."/>
            <person name="Mortensen U.H."/>
            <person name="Andersen M.R."/>
            <person name="Baker S.E."/>
        </authorList>
    </citation>
    <scope>NUCLEOTIDE SEQUENCE [LARGE SCALE GENOMIC DNA]</scope>
    <source>
        <strain evidence="2 3">IBT 23096</strain>
    </source>
</reference>
<protein>
    <submittedName>
        <fullName evidence="2">Uncharacterized protein</fullName>
    </submittedName>
</protein>
<evidence type="ECO:0000256" key="1">
    <source>
        <dbReference type="SAM" id="MobiDB-lite"/>
    </source>
</evidence>
<evidence type="ECO:0000313" key="2">
    <source>
        <dbReference type="EMBL" id="PLB50726.1"/>
    </source>
</evidence>
<dbReference type="EMBL" id="MSFO01000003">
    <property type="protein sequence ID" value="PLB50726.1"/>
    <property type="molecule type" value="Genomic_DNA"/>
</dbReference>
<dbReference type="VEuPathDB" id="FungiDB:P170DRAFT_445986"/>
<dbReference type="STRING" id="1392250.A0A2I2GCW1"/>
<sequence length="272" mass="30543">MLEANLPIGTKCPVPVPSSIHEPAVAPFPPPIQSVTDLSQRFYRTVDSVEQPRSPAPDSPGQPTPTNPLQETRLGALDTLTLCRNVITTLELTRLRKSRIGLYNWIGFWERLYERPFANSLASRVSTALSKIDMLFRVVSHDLHQLTQRTEDAIISATSEREILHLLERMEVDVGSRRLRRRRKAQAILNKMRTELEMIPVKVGDDLFDDMKRSVFGLDVVCDYHPGDSVAEAHETNWPDHFIGHPVGYTQESAASGAFMPLSSYTANELVG</sequence>
<proteinExistence type="predicted"/>
<comment type="caution">
    <text evidence="2">The sequence shown here is derived from an EMBL/GenBank/DDBJ whole genome shotgun (WGS) entry which is preliminary data.</text>
</comment>
<name>A0A2I2GCW1_9EURO</name>
<feature type="compositionally biased region" description="Pro residues" evidence="1">
    <location>
        <begin position="54"/>
        <end position="66"/>
    </location>
</feature>
<gene>
    <name evidence="2" type="ORF">P170DRAFT_445986</name>
</gene>
<dbReference type="OrthoDB" id="4192742at2759"/>
<feature type="region of interest" description="Disordered" evidence="1">
    <location>
        <begin position="47"/>
        <end position="70"/>
    </location>
</feature>
<accession>A0A2I2GCW1</accession>
<dbReference type="Proteomes" id="UP000234275">
    <property type="component" value="Unassembled WGS sequence"/>
</dbReference>
<dbReference type="AlphaFoldDB" id="A0A2I2GCW1"/>
<evidence type="ECO:0000313" key="3">
    <source>
        <dbReference type="Proteomes" id="UP000234275"/>
    </source>
</evidence>
<organism evidence="2 3">
    <name type="scientific">Aspergillus steynii IBT 23096</name>
    <dbReference type="NCBI Taxonomy" id="1392250"/>
    <lineage>
        <taxon>Eukaryota</taxon>
        <taxon>Fungi</taxon>
        <taxon>Dikarya</taxon>
        <taxon>Ascomycota</taxon>
        <taxon>Pezizomycotina</taxon>
        <taxon>Eurotiomycetes</taxon>
        <taxon>Eurotiomycetidae</taxon>
        <taxon>Eurotiales</taxon>
        <taxon>Aspergillaceae</taxon>
        <taxon>Aspergillus</taxon>
        <taxon>Aspergillus subgen. Circumdati</taxon>
    </lineage>
</organism>